<feature type="transmembrane region" description="Helical" evidence="1">
    <location>
        <begin position="248"/>
        <end position="271"/>
    </location>
</feature>
<keyword evidence="1" id="KW-0812">Transmembrane</keyword>
<feature type="transmembrane region" description="Helical" evidence="1">
    <location>
        <begin position="595"/>
        <end position="622"/>
    </location>
</feature>
<evidence type="ECO:0008006" key="4">
    <source>
        <dbReference type="Google" id="ProtNLM"/>
    </source>
</evidence>
<dbReference type="EMBL" id="QMAP01000001">
    <property type="protein sequence ID" value="RXI50545.1"/>
    <property type="molecule type" value="Genomic_DNA"/>
</dbReference>
<dbReference type="InterPro" id="IPR006541">
    <property type="entry name" value="Bacteriocin_ass"/>
</dbReference>
<dbReference type="RefSeq" id="WP_129029616.1">
    <property type="nucleotide sequence ID" value="NZ_QMAP01000001.1"/>
</dbReference>
<dbReference type="Proteomes" id="UP000290921">
    <property type="component" value="Unassembled WGS sequence"/>
</dbReference>
<dbReference type="InterPro" id="IPR016976">
    <property type="entry name" value="UCP031601"/>
</dbReference>
<evidence type="ECO:0000313" key="3">
    <source>
        <dbReference type="Proteomes" id="UP000290921"/>
    </source>
</evidence>
<feature type="transmembrane region" description="Helical" evidence="1">
    <location>
        <begin position="672"/>
        <end position="694"/>
    </location>
</feature>
<keyword evidence="1" id="KW-0472">Membrane</keyword>
<name>A0A4Q0VF04_CLOTA</name>
<feature type="transmembrane region" description="Helical" evidence="1">
    <location>
        <begin position="286"/>
        <end position="306"/>
    </location>
</feature>
<dbReference type="Pfam" id="PF07242">
    <property type="entry name" value="DUF1430"/>
    <property type="match status" value="1"/>
</dbReference>
<dbReference type="AlphaFoldDB" id="A0A4Q0VF04"/>
<evidence type="ECO:0000313" key="2">
    <source>
        <dbReference type="EMBL" id="RXI50545.1"/>
    </source>
</evidence>
<comment type="caution">
    <text evidence="2">The sequence shown here is derived from an EMBL/GenBank/DDBJ whole genome shotgun (WGS) entry which is preliminary data.</text>
</comment>
<keyword evidence="1" id="KW-1133">Transmembrane helix</keyword>
<organism evidence="2 3">
    <name type="scientific">Clostridium tetani</name>
    <dbReference type="NCBI Taxonomy" id="1513"/>
    <lineage>
        <taxon>Bacteria</taxon>
        <taxon>Bacillati</taxon>
        <taxon>Bacillota</taxon>
        <taxon>Clostridia</taxon>
        <taxon>Eubacteriales</taxon>
        <taxon>Clostridiaceae</taxon>
        <taxon>Clostridium</taxon>
    </lineage>
</organism>
<sequence>MKKFISTLLLTISMFSFFILYNDHKQSQIYNIKNVEHNLKNSYEVIIPSKISKLPTSKQEKVLLDASDSENINFYFTRIITKNDKEKIIKYIYTTNNDYMDRIQLEWGKKLDKTLMSSDYFLSTEDTNNKNQIGKIASFDSISMEIRTLHNLLDDGLFLDGPCIVTVPSDKNFNKFISILKDILNVKFINSSKPQNIGQVTKNTYLQMSVLFFIVMLLILRDILKSYKKIAIEKLLGYSNLDIWKKRIFKIIIVQLITMIISIVIMSLFLFKKFNIYHIYFLKDLTIKYVILIIITFIIASIPFTYINNIHTISAIKNKYPAKEILLFNTSIKILLCIAFIFIINKQVTNYKDIKKIFDGSYKKWENVSDYRVLNFDNANFDSPIFDITSSSKNIEIYKYFNKKGALFAAFNMYTDFSLKANNKLHITNMNALVNPNYLKENTVYDINSKKISISEQNSNWILLVPIKYKKYENSIIKFHKKWINASSVNRKIEIIWTKSGQNLFSYNFMVNPDNGNYVTDPILLVGTENGAYPGWNAQLFNVDGNPFKVKIPSSESDKSFIESELNKYGYPIYNLKINYANEELNSKVRDFKDLLLWSITEILLLLVSISIIIIQNIYTFFEQFKVYLAIKQLHGYKKLSNYKEYFYLILISWIIVATSVFISKIAISKVILITSIVGLITESIVSFLMLSYIQKKKIIEFIKKGA</sequence>
<feature type="transmembrane region" description="Helical" evidence="1">
    <location>
        <begin position="646"/>
        <end position="666"/>
    </location>
</feature>
<feature type="transmembrane region" description="Helical" evidence="1">
    <location>
        <begin position="326"/>
        <end position="344"/>
    </location>
</feature>
<dbReference type="PIRSF" id="PIRSF031601">
    <property type="entry name" value="UCP031601"/>
    <property type="match status" value="1"/>
</dbReference>
<accession>A0A4Q0VF04</accession>
<evidence type="ECO:0000256" key="1">
    <source>
        <dbReference type="SAM" id="Phobius"/>
    </source>
</evidence>
<protein>
    <recommendedName>
        <fullName evidence="4">DUF1430 domain-containing protein</fullName>
    </recommendedName>
</protein>
<reference evidence="2 3" key="1">
    <citation type="submission" date="2018-06" db="EMBL/GenBank/DDBJ databases">
        <title>Genome conservation of Clostridium tetani.</title>
        <authorList>
            <person name="Bruggemann H."/>
            <person name="Popoff M.R."/>
        </authorList>
    </citation>
    <scope>NUCLEOTIDE SEQUENCE [LARGE SCALE GENOMIC DNA]</scope>
    <source>
        <strain evidence="2 3">2017.061</strain>
    </source>
</reference>
<gene>
    <name evidence="2" type="ORF">DP130_00810</name>
</gene>
<proteinExistence type="predicted"/>